<dbReference type="InterPro" id="IPR044492">
    <property type="entry name" value="P_typ_ATPase_HD_dom"/>
</dbReference>
<evidence type="ECO:0000259" key="15">
    <source>
        <dbReference type="PROSITE" id="PS50846"/>
    </source>
</evidence>
<comment type="similarity">
    <text evidence="2 14">Belongs to the cation transport ATPase (P-type) (TC 3.A.3) family. Type IB subfamily.</text>
</comment>
<evidence type="ECO:0000313" key="16">
    <source>
        <dbReference type="EMBL" id="ACT50598.1"/>
    </source>
</evidence>
<dbReference type="InterPro" id="IPR017969">
    <property type="entry name" value="Heavy-metal-associated_CS"/>
</dbReference>
<feature type="domain" description="HMA" evidence="15">
    <location>
        <begin position="9"/>
        <end position="74"/>
    </location>
</feature>
<dbReference type="Pfam" id="PF00403">
    <property type="entry name" value="HMA"/>
    <property type="match status" value="1"/>
</dbReference>
<feature type="transmembrane region" description="Helical" evidence="14">
    <location>
        <begin position="156"/>
        <end position="174"/>
    </location>
</feature>
<dbReference type="EC" id="7.2.2.8" evidence="3"/>
<dbReference type="FunFam" id="2.70.150.10:FF:000020">
    <property type="entry name" value="Copper-exporting P-type ATPase A"/>
    <property type="match status" value="1"/>
</dbReference>
<dbReference type="InterPro" id="IPR036412">
    <property type="entry name" value="HAD-like_sf"/>
</dbReference>
<dbReference type="eggNOG" id="COG2217">
    <property type="taxonomic scope" value="Bacteria"/>
</dbReference>
<evidence type="ECO:0000256" key="10">
    <source>
        <dbReference type="ARBA" id="ARBA00022967"/>
    </source>
</evidence>
<evidence type="ECO:0000256" key="9">
    <source>
        <dbReference type="ARBA" id="ARBA00022840"/>
    </source>
</evidence>
<evidence type="ECO:0000256" key="14">
    <source>
        <dbReference type="RuleBase" id="RU362081"/>
    </source>
</evidence>
<dbReference type="CDD" id="cd00371">
    <property type="entry name" value="HMA"/>
    <property type="match status" value="1"/>
</dbReference>
<evidence type="ECO:0000256" key="13">
    <source>
        <dbReference type="ARBA" id="ARBA00023136"/>
    </source>
</evidence>
<evidence type="ECO:0000256" key="11">
    <source>
        <dbReference type="ARBA" id="ARBA00022989"/>
    </source>
</evidence>
<dbReference type="AlphaFoldDB" id="C6XDH3"/>
<keyword evidence="17" id="KW-1185">Reference proteome</keyword>
<dbReference type="InterPro" id="IPR023298">
    <property type="entry name" value="ATPase_P-typ_TM_dom_sf"/>
</dbReference>
<dbReference type="Gene3D" id="3.40.50.1000">
    <property type="entry name" value="HAD superfamily/HAD-like"/>
    <property type="match status" value="1"/>
</dbReference>
<evidence type="ECO:0000256" key="8">
    <source>
        <dbReference type="ARBA" id="ARBA00022741"/>
    </source>
</evidence>
<dbReference type="Gene3D" id="2.70.150.10">
    <property type="entry name" value="Calcium-transporting ATPase, cytoplasmic transduction domain A"/>
    <property type="match status" value="1"/>
</dbReference>
<evidence type="ECO:0000256" key="2">
    <source>
        <dbReference type="ARBA" id="ARBA00006024"/>
    </source>
</evidence>
<feature type="transmembrane region" description="Helical" evidence="14">
    <location>
        <begin position="180"/>
        <end position="198"/>
    </location>
</feature>
<dbReference type="SUPFAM" id="SSF81653">
    <property type="entry name" value="Calcium ATPase, transduction domain A"/>
    <property type="match status" value="1"/>
</dbReference>
<dbReference type="PROSITE" id="PS50846">
    <property type="entry name" value="HMA_2"/>
    <property type="match status" value="1"/>
</dbReference>
<keyword evidence="12" id="KW-0406">Ion transport</keyword>
<dbReference type="Pfam" id="PF00122">
    <property type="entry name" value="E1-E2_ATPase"/>
    <property type="match status" value="1"/>
</dbReference>
<protein>
    <recommendedName>
        <fullName evidence="3">P-type Cu(+) transporter</fullName>
        <ecNumber evidence="3">7.2.2.8</ecNumber>
    </recommendedName>
</protein>
<proteinExistence type="inferred from homology"/>
<dbReference type="GO" id="GO:0043682">
    <property type="term" value="F:P-type divalent copper transporter activity"/>
    <property type="evidence" value="ECO:0007669"/>
    <property type="project" value="TreeGrafter"/>
</dbReference>
<evidence type="ECO:0000256" key="7">
    <source>
        <dbReference type="ARBA" id="ARBA00022723"/>
    </source>
</evidence>
<dbReference type="GO" id="GO:0016887">
    <property type="term" value="F:ATP hydrolysis activity"/>
    <property type="evidence" value="ECO:0007669"/>
    <property type="project" value="InterPro"/>
</dbReference>
<dbReference type="Pfam" id="PF00702">
    <property type="entry name" value="Hydrolase"/>
    <property type="match status" value="1"/>
</dbReference>
<feature type="transmembrane region" description="Helical" evidence="14">
    <location>
        <begin position="123"/>
        <end position="144"/>
    </location>
</feature>
<reference evidence="16 17" key="2">
    <citation type="journal article" date="2011" name="J. Bacteriol.">
        <title>Genomes of three methylotrophs from a single niche uncover genetic and metabolic divergence of Methylophilaceae.</title>
        <authorList>
            <person name="Lapidus A."/>
            <person name="Clum A."/>
            <person name="Labutti K."/>
            <person name="Kaluzhnaya M.G."/>
            <person name="Lim S."/>
            <person name="Beck D.A."/>
            <person name="Glavina Del Rio T."/>
            <person name="Nolan M."/>
            <person name="Mavromatis K."/>
            <person name="Huntemann M."/>
            <person name="Lucas S."/>
            <person name="Lidstrom M.E."/>
            <person name="Ivanova N."/>
            <person name="Chistoserdova L."/>
        </authorList>
    </citation>
    <scope>NUCLEOTIDE SEQUENCE [LARGE SCALE GENOMIC DNA]</scope>
    <source>
        <strain evidence="16 17">SIP3-4</strain>
    </source>
</reference>
<dbReference type="HOGENOM" id="CLU_001771_0_3_4"/>
<dbReference type="NCBIfam" id="TIGR01494">
    <property type="entry name" value="ATPase_P-type"/>
    <property type="match status" value="1"/>
</dbReference>
<dbReference type="PANTHER" id="PTHR43520">
    <property type="entry name" value="ATP7, ISOFORM B"/>
    <property type="match status" value="1"/>
</dbReference>
<dbReference type="PANTHER" id="PTHR43520:SF8">
    <property type="entry name" value="P-TYPE CU(+) TRANSPORTER"/>
    <property type="match status" value="1"/>
</dbReference>
<evidence type="ECO:0000256" key="6">
    <source>
        <dbReference type="ARBA" id="ARBA00022692"/>
    </source>
</evidence>
<keyword evidence="13 14" id="KW-0472">Membrane</keyword>
<organism evidence="16 17">
    <name type="scientific">Methylovorus glucosotrophus (strain SIP3-4)</name>
    <dbReference type="NCBI Taxonomy" id="582744"/>
    <lineage>
        <taxon>Bacteria</taxon>
        <taxon>Pseudomonadati</taxon>
        <taxon>Pseudomonadota</taxon>
        <taxon>Betaproteobacteria</taxon>
        <taxon>Nitrosomonadales</taxon>
        <taxon>Methylophilaceae</taxon>
        <taxon>Methylovorus</taxon>
    </lineage>
</organism>
<dbReference type="InterPro" id="IPR006121">
    <property type="entry name" value="HMA_dom"/>
</dbReference>
<dbReference type="Gene3D" id="3.40.1110.10">
    <property type="entry name" value="Calcium-transporting ATPase, cytoplasmic domain N"/>
    <property type="match status" value="1"/>
</dbReference>
<evidence type="ECO:0000256" key="5">
    <source>
        <dbReference type="ARBA" id="ARBA00022475"/>
    </source>
</evidence>
<dbReference type="InterPro" id="IPR001757">
    <property type="entry name" value="P_typ_ATPase"/>
</dbReference>
<dbReference type="GO" id="GO:0140581">
    <property type="term" value="F:P-type monovalent copper transporter activity"/>
    <property type="evidence" value="ECO:0007669"/>
    <property type="project" value="UniProtKB-EC"/>
</dbReference>
<dbReference type="InterPro" id="IPR018303">
    <property type="entry name" value="ATPase_P-typ_P_site"/>
</dbReference>
<dbReference type="InterPro" id="IPR008250">
    <property type="entry name" value="ATPase_P-typ_transduc_dom_A_sf"/>
</dbReference>
<dbReference type="NCBIfam" id="TIGR01525">
    <property type="entry name" value="ATPase-IB_hvy"/>
    <property type="match status" value="1"/>
</dbReference>
<dbReference type="Proteomes" id="UP000002743">
    <property type="component" value="Chromosome"/>
</dbReference>
<evidence type="ECO:0000256" key="1">
    <source>
        <dbReference type="ARBA" id="ARBA00004651"/>
    </source>
</evidence>
<dbReference type="OrthoDB" id="8552577at2"/>
<dbReference type="GO" id="GO:0005524">
    <property type="term" value="F:ATP binding"/>
    <property type="evidence" value="ECO:0007669"/>
    <property type="project" value="UniProtKB-UniRule"/>
</dbReference>
<keyword evidence="4" id="KW-0813">Transport</keyword>
<dbReference type="CDD" id="cd02094">
    <property type="entry name" value="P-type_ATPase_Cu-like"/>
    <property type="match status" value="1"/>
</dbReference>
<dbReference type="PROSITE" id="PS00154">
    <property type="entry name" value="ATPASE_E1_E2"/>
    <property type="match status" value="1"/>
</dbReference>
<dbReference type="KEGG" id="mei:Msip34_1352"/>
<gene>
    <name evidence="16" type="ordered locus">Msip34_1352</name>
</gene>
<dbReference type="SFLD" id="SFLDS00003">
    <property type="entry name" value="Haloacid_Dehalogenase"/>
    <property type="match status" value="1"/>
</dbReference>
<dbReference type="STRING" id="582744.Msip34_1352"/>
<evidence type="ECO:0000313" key="17">
    <source>
        <dbReference type="Proteomes" id="UP000002743"/>
    </source>
</evidence>
<dbReference type="PRINTS" id="PR00119">
    <property type="entry name" value="CATATPASE"/>
</dbReference>
<feature type="transmembrane region" description="Helical" evidence="14">
    <location>
        <begin position="360"/>
        <end position="380"/>
    </location>
</feature>
<feature type="transmembrane region" description="Helical" evidence="14">
    <location>
        <begin position="680"/>
        <end position="697"/>
    </location>
</feature>
<dbReference type="PRINTS" id="PR00943">
    <property type="entry name" value="CUATPASE"/>
</dbReference>
<feature type="transmembrane region" description="Helical" evidence="14">
    <location>
        <begin position="332"/>
        <end position="354"/>
    </location>
</feature>
<reference evidence="17" key="1">
    <citation type="submission" date="2009-07" db="EMBL/GenBank/DDBJ databases">
        <title>Complete sequence of chromosome of Methylovorus sp. SIP3-4.</title>
        <authorList>
            <person name="Lucas S."/>
            <person name="Copeland A."/>
            <person name="Lapidus A."/>
            <person name="Glavina del Rio T."/>
            <person name="Tice H."/>
            <person name="Bruce D."/>
            <person name="Goodwin L."/>
            <person name="Pitluck S."/>
            <person name="Clum A."/>
            <person name="Larimer F."/>
            <person name="Land M."/>
            <person name="Hauser L."/>
            <person name="Kyrpides N."/>
            <person name="Mikhailova N."/>
            <person name="Kayluzhnaya M."/>
            <person name="Chistoserdova L."/>
        </authorList>
    </citation>
    <scope>NUCLEOTIDE SEQUENCE [LARGE SCALE GENOMIC DNA]</scope>
    <source>
        <strain evidence="17">SIP3-4</strain>
    </source>
</reference>
<dbReference type="GO" id="GO:0055070">
    <property type="term" value="P:copper ion homeostasis"/>
    <property type="evidence" value="ECO:0007669"/>
    <property type="project" value="TreeGrafter"/>
</dbReference>
<dbReference type="FunFam" id="3.30.70.100:FF:000005">
    <property type="entry name" value="Copper-exporting P-type ATPase A"/>
    <property type="match status" value="1"/>
</dbReference>
<dbReference type="InterPro" id="IPR036163">
    <property type="entry name" value="HMA_dom_sf"/>
</dbReference>
<dbReference type="EMBL" id="CP001674">
    <property type="protein sequence ID" value="ACT50598.1"/>
    <property type="molecule type" value="Genomic_DNA"/>
</dbReference>
<dbReference type="RefSeq" id="WP_015830067.1">
    <property type="nucleotide sequence ID" value="NC_012969.1"/>
</dbReference>
<name>C6XDH3_METGS</name>
<dbReference type="InterPro" id="IPR023299">
    <property type="entry name" value="ATPase_P-typ_cyto_dom_N"/>
</dbReference>
<keyword evidence="5 14" id="KW-1003">Cell membrane</keyword>
<accession>C6XDH3</accession>
<evidence type="ECO:0000256" key="4">
    <source>
        <dbReference type="ARBA" id="ARBA00022448"/>
    </source>
</evidence>
<keyword evidence="10" id="KW-1278">Translocase</keyword>
<dbReference type="InterPro" id="IPR027256">
    <property type="entry name" value="P-typ_ATPase_IB"/>
</dbReference>
<keyword evidence="11 14" id="KW-1133">Transmembrane helix</keyword>
<dbReference type="PROSITE" id="PS01047">
    <property type="entry name" value="HMA_1"/>
    <property type="match status" value="1"/>
</dbReference>
<keyword evidence="8 14" id="KW-0547">Nucleotide-binding</keyword>
<sequence>MSEANTPLTELDVAISGMTCASCVARVEKAILKVEGVSAASVNLATERAHIRFSSPASAERVVQAVSKAGYAATPLQAETAFSAPPEIHSGWKVATAAAFTVPLILPMLLMVVGIHFNLPGWLQWLLATPVQLWLGASFYRSAWQALLHRSGNMDLLVALGTTAAYGLSVYMLLMGHEHLYFEAASAVITLVLLGKWLESRAKRQTTEAIRALQALRPDTAIVRRDGKELSLPLAQVRLGDLVIVRPGERIAVDGVVQEGEGQVDEALITGESMPLHKRVGDHVTGGAYNLDGLLCVKTTAIGAESTLARIIRLVEDAQVAKPDIQRLVDKVSAVFVPVVLVIALVTLLGWLLAGGSGEQAILNAVAVLVIACPCALGLATPTTIMVGTGIAAKHGILIKDAQVLELAHQINAVVFDKTGTLTEGKPRLMAARAVDGDDPQHTQALVRLAASLEQGSRHPLGVALLTAAEEQQITLPVVTQLQEKVGQGLQGEVEGRTVYLGHGRWMQALGVDLAPLQAAADALQAQGHTVSWLATGNVGRVVLLGLVAFGDQIKAISAQAIASLHRLNVASVMLTGDNPRSAHYVADRVGIQTVLAEQTPETKAACIADLKTRHAVVAMVGDGINDAPALAAADISFAMSTGTDVAMHAAGVTLMRSDPGLVADTIDISRRTYGKIRQNLFWAFIYNVIGIPLAAFGLLNPVIAGAAMAFSSVSVVSNALLLRRWRPPTTSDH</sequence>
<dbReference type="InterPro" id="IPR023214">
    <property type="entry name" value="HAD_sf"/>
</dbReference>
<dbReference type="SFLD" id="SFLDG00002">
    <property type="entry name" value="C1.7:_P-type_atpase_like"/>
    <property type="match status" value="1"/>
</dbReference>
<dbReference type="SUPFAM" id="SSF55008">
    <property type="entry name" value="HMA, heavy metal-associated domain"/>
    <property type="match status" value="1"/>
</dbReference>
<dbReference type="GO" id="GO:0005886">
    <property type="term" value="C:plasma membrane"/>
    <property type="evidence" value="ECO:0007669"/>
    <property type="project" value="UniProtKB-SubCell"/>
</dbReference>
<evidence type="ECO:0000256" key="12">
    <source>
        <dbReference type="ARBA" id="ARBA00023065"/>
    </source>
</evidence>
<dbReference type="GO" id="GO:0005507">
    <property type="term" value="F:copper ion binding"/>
    <property type="evidence" value="ECO:0007669"/>
    <property type="project" value="TreeGrafter"/>
</dbReference>
<dbReference type="Gene3D" id="3.30.70.100">
    <property type="match status" value="1"/>
</dbReference>
<evidence type="ECO:0000256" key="3">
    <source>
        <dbReference type="ARBA" id="ARBA00012517"/>
    </source>
</evidence>
<dbReference type="SUPFAM" id="SSF56784">
    <property type="entry name" value="HAD-like"/>
    <property type="match status" value="1"/>
</dbReference>
<keyword evidence="9 14" id="KW-0067">ATP-binding</keyword>
<keyword evidence="7 14" id="KW-0479">Metal-binding</keyword>
<feature type="transmembrane region" description="Helical" evidence="14">
    <location>
        <begin position="703"/>
        <end position="723"/>
    </location>
</feature>
<dbReference type="InterPro" id="IPR059000">
    <property type="entry name" value="ATPase_P-type_domA"/>
</dbReference>
<dbReference type="SFLD" id="SFLDF00027">
    <property type="entry name" value="p-type_atpase"/>
    <property type="match status" value="1"/>
</dbReference>
<feature type="transmembrane region" description="Helical" evidence="14">
    <location>
        <begin position="94"/>
        <end position="117"/>
    </location>
</feature>
<dbReference type="NCBIfam" id="TIGR01511">
    <property type="entry name" value="ATPase-IB1_Cu"/>
    <property type="match status" value="1"/>
</dbReference>
<comment type="subcellular location">
    <subcellularLocation>
        <location evidence="1">Cell membrane</location>
        <topology evidence="1">Multi-pass membrane protein</topology>
    </subcellularLocation>
</comment>
<dbReference type="GO" id="GO:0060003">
    <property type="term" value="P:copper ion export"/>
    <property type="evidence" value="ECO:0007669"/>
    <property type="project" value="UniProtKB-ARBA"/>
</dbReference>
<keyword evidence="6 14" id="KW-0812">Transmembrane</keyword>
<dbReference type="SUPFAM" id="SSF81665">
    <property type="entry name" value="Calcium ATPase, transmembrane domain M"/>
    <property type="match status" value="1"/>
</dbReference>